<comment type="caution">
    <text evidence="1">The sequence shown here is derived from an EMBL/GenBank/DDBJ whole genome shotgun (WGS) entry which is preliminary data.</text>
</comment>
<gene>
    <name evidence="1" type="ORF">GM540_10910</name>
</gene>
<sequence>YSSGALAVNTTVDGYYVNYNGEWVR</sequence>
<evidence type="ECO:0000313" key="2">
    <source>
        <dbReference type="Proteomes" id="UP000483094"/>
    </source>
</evidence>
<protein>
    <submittedName>
        <fullName evidence="1">N-acetylmuramoyl-L-alanine amidase family protein</fullName>
    </submittedName>
</protein>
<proteinExistence type="predicted"/>
<name>A0A6G2DDY3_STREE</name>
<dbReference type="EMBL" id="WNHQ01001148">
    <property type="protein sequence ID" value="MTV74468.1"/>
    <property type="molecule type" value="Genomic_DNA"/>
</dbReference>
<dbReference type="SUPFAM" id="SSF69360">
    <property type="entry name" value="Cell wall binding repeat"/>
    <property type="match status" value="1"/>
</dbReference>
<accession>A0A6G2DDY3</accession>
<dbReference type="AlphaFoldDB" id="A0A6G2DDY3"/>
<dbReference type="Proteomes" id="UP000483094">
    <property type="component" value="Unassembled WGS sequence"/>
</dbReference>
<organism evidence="1 2">
    <name type="scientific">Streptococcus pneumoniae</name>
    <dbReference type="NCBI Taxonomy" id="1313"/>
    <lineage>
        <taxon>Bacteria</taxon>
        <taxon>Bacillati</taxon>
        <taxon>Bacillota</taxon>
        <taxon>Bacilli</taxon>
        <taxon>Lactobacillales</taxon>
        <taxon>Streptococcaceae</taxon>
        <taxon>Streptococcus</taxon>
    </lineage>
</organism>
<evidence type="ECO:0000313" key="1">
    <source>
        <dbReference type="EMBL" id="MTV74468.1"/>
    </source>
</evidence>
<feature type="non-terminal residue" evidence="1">
    <location>
        <position position="1"/>
    </location>
</feature>
<reference evidence="1 2" key="1">
    <citation type="submission" date="2019-11" db="EMBL/GenBank/DDBJ databases">
        <title>Growth characteristics of pneumococcus vary with the chemical composition of the capsule and with environmental conditions.</title>
        <authorList>
            <person name="Tothpal A."/>
            <person name="Desobry K."/>
            <person name="Joshi S."/>
            <person name="Wyllie A.L."/>
            <person name="Weinberger D.M."/>
        </authorList>
    </citation>
    <scope>NUCLEOTIDE SEQUENCE [LARGE SCALE GENOMIC DNA]</scope>
    <source>
        <strain evidence="2">pnumococcus19F</strain>
    </source>
</reference>